<evidence type="ECO:0000313" key="1">
    <source>
        <dbReference type="EMBL" id="SVA09881.1"/>
    </source>
</evidence>
<protein>
    <recommendedName>
        <fullName evidence="2">DUF2066 domain-containing protein</fullName>
    </recommendedName>
</protein>
<gene>
    <name evidence="1" type="ORF">METZ01_LOCUS62735</name>
</gene>
<evidence type="ECO:0008006" key="2">
    <source>
        <dbReference type="Google" id="ProtNLM"/>
    </source>
</evidence>
<dbReference type="EMBL" id="UINC01003863">
    <property type="protein sequence ID" value="SVA09881.1"/>
    <property type="molecule type" value="Genomic_DNA"/>
</dbReference>
<name>A0A381T2S9_9ZZZZ</name>
<organism evidence="1">
    <name type="scientific">marine metagenome</name>
    <dbReference type="NCBI Taxonomy" id="408172"/>
    <lineage>
        <taxon>unclassified sequences</taxon>
        <taxon>metagenomes</taxon>
        <taxon>ecological metagenomes</taxon>
    </lineage>
</organism>
<accession>A0A381T2S9</accession>
<sequence length="349" mass="41183">MKKLIFLSLIILFLTKTQNVFAKIDTFTVDNITVVGKMNSNNYREKYLQVAFKKSFENLTNNILKKKDQKKLLSTDLKTIKSLIENYQIIQEEILDDIYTIKVSMTFNRDLVNQFFRKKNITYSEVTKLELLVFPILILDSELQVFSQNKFFKEWNEQKDFENINFILPVENVDDIEFIKNNLQFLEEIDLSALVDNYEIKNSAILIFRYDEGELNVFFKVDFKGVEKATRVKFIVEDLTNKEVRADIIKSLKNNINDFWKGEHLIDISVPSYLTFKIKIEKPETLKNVIKRITKINLIDSYIVRELSKNSAKINIKYFGKIKNLQDELTDNGFEFKILHNEWNLSLAS</sequence>
<dbReference type="AlphaFoldDB" id="A0A381T2S9"/>
<reference evidence="1" key="1">
    <citation type="submission" date="2018-05" db="EMBL/GenBank/DDBJ databases">
        <authorList>
            <person name="Lanie J.A."/>
            <person name="Ng W.-L."/>
            <person name="Kazmierczak K.M."/>
            <person name="Andrzejewski T.M."/>
            <person name="Davidsen T.M."/>
            <person name="Wayne K.J."/>
            <person name="Tettelin H."/>
            <person name="Glass J.I."/>
            <person name="Rusch D."/>
            <person name="Podicherti R."/>
            <person name="Tsui H.-C.T."/>
            <person name="Winkler M.E."/>
        </authorList>
    </citation>
    <scope>NUCLEOTIDE SEQUENCE</scope>
</reference>
<proteinExistence type="predicted"/>